<evidence type="ECO:0000256" key="5">
    <source>
        <dbReference type="ARBA" id="ARBA00023163"/>
    </source>
</evidence>
<accession>A0A7G9RER1</accession>
<evidence type="ECO:0000313" key="9">
    <source>
        <dbReference type="Proteomes" id="UP000515947"/>
    </source>
</evidence>
<protein>
    <submittedName>
        <fullName evidence="8">SigE family RNA polymerase sigma factor</fullName>
    </submittedName>
</protein>
<dbReference type="RefSeq" id="WP_187579927.1">
    <property type="nucleotide sequence ID" value="NZ_CP060713.1"/>
</dbReference>
<evidence type="ECO:0000259" key="7">
    <source>
        <dbReference type="Pfam" id="PF08281"/>
    </source>
</evidence>
<dbReference type="SUPFAM" id="SSF88659">
    <property type="entry name" value="Sigma3 and sigma4 domains of RNA polymerase sigma factors"/>
    <property type="match status" value="1"/>
</dbReference>
<proteinExistence type="inferred from homology"/>
<dbReference type="InterPro" id="IPR039425">
    <property type="entry name" value="RNA_pol_sigma-70-like"/>
</dbReference>
<dbReference type="KEGG" id="nmes:H9L09_06835"/>
<feature type="domain" description="RNA polymerase sigma-70 region 2" evidence="6">
    <location>
        <begin position="18"/>
        <end position="80"/>
    </location>
</feature>
<keyword evidence="2" id="KW-0805">Transcription regulation</keyword>
<dbReference type="NCBIfam" id="TIGR02983">
    <property type="entry name" value="SigE-fam_strep"/>
    <property type="match status" value="1"/>
</dbReference>
<dbReference type="InterPro" id="IPR014284">
    <property type="entry name" value="RNA_pol_sigma-70_dom"/>
</dbReference>
<keyword evidence="3" id="KW-0731">Sigma factor</keyword>
<keyword evidence="9" id="KW-1185">Reference proteome</keyword>
<dbReference type="CDD" id="cd06171">
    <property type="entry name" value="Sigma70_r4"/>
    <property type="match status" value="1"/>
</dbReference>
<dbReference type="InterPro" id="IPR013324">
    <property type="entry name" value="RNA_pol_sigma_r3/r4-like"/>
</dbReference>
<sequence length="172" mass="19509">MRRSDRDRRFTQYVVARSPQLTRTAYLLCGDPHRAEDLVQIALTKLYLAWDRVDRSDTIDAYVRQILVRACIDESRRPWRRREVTDGQDRSGMPGKETEPQVESAVFAALRALPPGQRAAVVLRYWNDLSVEETARLIGCSRSTVKTQASRGLERLRAALAPTPSTSGAHDE</sequence>
<comment type="similarity">
    <text evidence="1">Belongs to the sigma-70 factor family. ECF subfamily.</text>
</comment>
<dbReference type="EMBL" id="CP060713">
    <property type="protein sequence ID" value="QNN54086.1"/>
    <property type="molecule type" value="Genomic_DNA"/>
</dbReference>
<dbReference type="Proteomes" id="UP000515947">
    <property type="component" value="Chromosome"/>
</dbReference>
<dbReference type="GO" id="GO:0003677">
    <property type="term" value="F:DNA binding"/>
    <property type="evidence" value="ECO:0007669"/>
    <property type="project" value="UniProtKB-KW"/>
</dbReference>
<keyword evidence="4" id="KW-0238">DNA-binding</keyword>
<dbReference type="SUPFAM" id="SSF88946">
    <property type="entry name" value="Sigma2 domain of RNA polymerase sigma factors"/>
    <property type="match status" value="1"/>
</dbReference>
<name>A0A7G9RER1_9ACTN</name>
<feature type="domain" description="RNA polymerase sigma factor 70 region 4 type 2" evidence="7">
    <location>
        <begin position="108"/>
        <end position="156"/>
    </location>
</feature>
<dbReference type="Pfam" id="PF08281">
    <property type="entry name" value="Sigma70_r4_2"/>
    <property type="match status" value="1"/>
</dbReference>
<evidence type="ECO:0000256" key="4">
    <source>
        <dbReference type="ARBA" id="ARBA00023125"/>
    </source>
</evidence>
<dbReference type="Pfam" id="PF04542">
    <property type="entry name" value="Sigma70_r2"/>
    <property type="match status" value="1"/>
</dbReference>
<reference evidence="8 9" key="1">
    <citation type="submission" date="2020-08" db="EMBL/GenBank/DDBJ databases">
        <title>Genome sequence of Nocardioides mesophilus KACC 16243T.</title>
        <authorList>
            <person name="Hyun D.-W."/>
            <person name="Bae J.-W."/>
        </authorList>
    </citation>
    <scope>NUCLEOTIDE SEQUENCE [LARGE SCALE GENOMIC DNA]</scope>
    <source>
        <strain evidence="8 9">KACC 16243</strain>
    </source>
</reference>
<evidence type="ECO:0000313" key="8">
    <source>
        <dbReference type="EMBL" id="QNN54086.1"/>
    </source>
</evidence>
<dbReference type="GO" id="GO:0006352">
    <property type="term" value="P:DNA-templated transcription initiation"/>
    <property type="evidence" value="ECO:0007669"/>
    <property type="project" value="InterPro"/>
</dbReference>
<dbReference type="NCBIfam" id="TIGR02937">
    <property type="entry name" value="sigma70-ECF"/>
    <property type="match status" value="1"/>
</dbReference>
<dbReference type="InterPro" id="IPR013325">
    <property type="entry name" value="RNA_pol_sigma_r2"/>
</dbReference>
<dbReference type="InterPro" id="IPR036388">
    <property type="entry name" value="WH-like_DNA-bd_sf"/>
</dbReference>
<gene>
    <name evidence="8" type="ORF">H9L09_06835</name>
</gene>
<evidence type="ECO:0000259" key="6">
    <source>
        <dbReference type="Pfam" id="PF04542"/>
    </source>
</evidence>
<keyword evidence="5" id="KW-0804">Transcription</keyword>
<dbReference type="Gene3D" id="1.10.10.10">
    <property type="entry name" value="Winged helix-like DNA-binding domain superfamily/Winged helix DNA-binding domain"/>
    <property type="match status" value="1"/>
</dbReference>
<dbReference type="PANTHER" id="PTHR43133">
    <property type="entry name" value="RNA POLYMERASE ECF-TYPE SIGMA FACTO"/>
    <property type="match status" value="1"/>
</dbReference>
<evidence type="ECO:0000256" key="3">
    <source>
        <dbReference type="ARBA" id="ARBA00023082"/>
    </source>
</evidence>
<dbReference type="InterPro" id="IPR014325">
    <property type="entry name" value="RNA_pol_sigma-E_actinobac"/>
</dbReference>
<dbReference type="GO" id="GO:0016987">
    <property type="term" value="F:sigma factor activity"/>
    <property type="evidence" value="ECO:0007669"/>
    <property type="project" value="UniProtKB-KW"/>
</dbReference>
<dbReference type="Gene3D" id="1.10.1740.10">
    <property type="match status" value="1"/>
</dbReference>
<organism evidence="8 9">
    <name type="scientific">Nocardioides mesophilus</name>
    <dbReference type="NCBI Taxonomy" id="433659"/>
    <lineage>
        <taxon>Bacteria</taxon>
        <taxon>Bacillati</taxon>
        <taxon>Actinomycetota</taxon>
        <taxon>Actinomycetes</taxon>
        <taxon>Propionibacteriales</taxon>
        <taxon>Nocardioidaceae</taxon>
        <taxon>Nocardioides</taxon>
    </lineage>
</organism>
<dbReference type="PANTHER" id="PTHR43133:SF50">
    <property type="entry name" value="ECF RNA POLYMERASE SIGMA FACTOR SIGM"/>
    <property type="match status" value="1"/>
</dbReference>
<dbReference type="AlphaFoldDB" id="A0A7G9RER1"/>
<evidence type="ECO:0000256" key="2">
    <source>
        <dbReference type="ARBA" id="ARBA00023015"/>
    </source>
</evidence>
<dbReference type="InterPro" id="IPR013249">
    <property type="entry name" value="RNA_pol_sigma70_r4_t2"/>
</dbReference>
<dbReference type="InterPro" id="IPR007627">
    <property type="entry name" value="RNA_pol_sigma70_r2"/>
</dbReference>
<evidence type="ECO:0000256" key="1">
    <source>
        <dbReference type="ARBA" id="ARBA00010641"/>
    </source>
</evidence>